<organism evidence="1 2">
    <name type="scientific">Sclerotinia nivalis</name>
    <dbReference type="NCBI Taxonomy" id="352851"/>
    <lineage>
        <taxon>Eukaryota</taxon>
        <taxon>Fungi</taxon>
        <taxon>Dikarya</taxon>
        <taxon>Ascomycota</taxon>
        <taxon>Pezizomycotina</taxon>
        <taxon>Leotiomycetes</taxon>
        <taxon>Helotiales</taxon>
        <taxon>Sclerotiniaceae</taxon>
        <taxon>Sclerotinia</taxon>
    </lineage>
</organism>
<reference evidence="1" key="1">
    <citation type="submission" date="2022-11" db="EMBL/GenBank/DDBJ databases">
        <title>Genome Resource of Sclerotinia nivalis Strain SnTB1, a Plant Pathogen Isolated from American Ginseng.</title>
        <authorList>
            <person name="Fan S."/>
        </authorList>
    </citation>
    <scope>NUCLEOTIDE SEQUENCE</scope>
    <source>
        <strain evidence="1">SnTB1</strain>
    </source>
</reference>
<proteinExistence type="predicted"/>
<gene>
    <name evidence="1" type="ORF">OCU04_006481</name>
</gene>
<evidence type="ECO:0000313" key="2">
    <source>
        <dbReference type="Proteomes" id="UP001152300"/>
    </source>
</evidence>
<comment type="caution">
    <text evidence="1">The sequence shown here is derived from an EMBL/GenBank/DDBJ whole genome shotgun (WGS) entry which is preliminary data.</text>
</comment>
<protein>
    <submittedName>
        <fullName evidence="1">Uncharacterized protein</fullName>
    </submittedName>
</protein>
<accession>A0A9X0ARI8</accession>
<name>A0A9X0ARI8_9HELO</name>
<evidence type="ECO:0000313" key="1">
    <source>
        <dbReference type="EMBL" id="KAJ8065818.1"/>
    </source>
</evidence>
<sequence>MSNLEWSFSFFGVFEVDWGGNDGDGDGDDLVYLQRETVNIFMINFYSCSNIPSPATSKESITLNLTTIFHPLGSSCLHILSTPFPCEFLAYLNLTLYFP</sequence>
<keyword evidence="2" id="KW-1185">Reference proteome</keyword>
<dbReference type="AlphaFoldDB" id="A0A9X0ARI8"/>
<dbReference type="Proteomes" id="UP001152300">
    <property type="component" value="Unassembled WGS sequence"/>
</dbReference>
<dbReference type="EMBL" id="JAPEIS010000006">
    <property type="protein sequence ID" value="KAJ8065818.1"/>
    <property type="molecule type" value="Genomic_DNA"/>
</dbReference>